<organism evidence="1 2">
    <name type="scientific">Fusibacter ferrireducens</name>
    <dbReference type="NCBI Taxonomy" id="2785058"/>
    <lineage>
        <taxon>Bacteria</taxon>
        <taxon>Bacillati</taxon>
        <taxon>Bacillota</taxon>
        <taxon>Clostridia</taxon>
        <taxon>Eubacteriales</taxon>
        <taxon>Eubacteriales Family XII. Incertae Sedis</taxon>
        <taxon>Fusibacter</taxon>
    </lineage>
</organism>
<keyword evidence="2" id="KW-1185">Reference proteome</keyword>
<dbReference type="EMBL" id="JADKNH010000004">
    <property type="protein sequence ID" value="MBF4692858.1"/>
    <property type="molecule type" value="Genomic_DNA"/>
</dbReference>
<dbReference type="InterPro" id="IPR020915">
    <property type="entry name" value="UPF0311"/>
</dbReference>
<protein>
    <submittedName>
        <fullName evidence="1">DUF3237 domain-containing protein</fullName>
    </submittedName>
</protein>
<name>A0ABR9ZQY2_9FIRM</name>
<comment type="caution">
    <text evidence="1">The sequence shown here is derived from an EMBL/GenBank/DDBJ whole genome shotgun (WGS) entry which is preliminary data.</text>
</comment>
<evidence type="ECO:0000313" key="2">
    <source>
        <dbReference type="Proteomes" id="UP000614200"/>
    </source>
</evidence>
<gene>
    <name evidence="1" type="ORF">ISU02_06990</name>
</gene>
<proteinExistence type="predicted"/>
<dbReference type="PANTHER" id="PTHR37315:SF1">
    <property type="entry name" value="UPF0311 PROTEIN BLR7842"/>
    <property type="match status" value="1"/>
</dbReference>
<dbReference type="Pfam" id="PF11578">
    <property type="entry name" value="DUF3237"/>
    <property type="match status" value="1"/>
</dbReference>
<dbReference type="RefSeq" id="WP_194701105.1">
    <property type="nucleotide sequence ID" value="NZ_JADKNH010000004.1"/>
</dbReference>
<dbReference type="Gene3D" id="2.40.160.20">
    <property type="match status" value="1"/>
</dbReference>
<accession>A0ABR9ZQY2</accession>
<reference evidence="1 2" key="1">
    <citation type="submission" date="2020-11" db="EMBL/GenBank/DDBJ databases">
        <title>Fusibacter basophilias sp. nov.</title>
        <authorList>
            <person name="Qiu D."/>
        </authorList>
    </citation>
    <scope>NUCLEOTIDE SEQUENCE [LARGE SCALE GENOMIC DNA]</scope>
    <source>
        <strain evidence="1 2">Q10-2</strain>
    </source>
</reference>
<dbReference type="Proteomes" id="UP000614200">
    <property type="component" value="Unassembled WGS sequence"/>
</dbReference>
<sequence>MKLEAEHIMDLKVDIGTFQEFGETVQGCLKVIPITGGSFSGPSISGKVVPGGADWNNLMDGKIRHVFAKYTLITDDGEYISVENEGFSDEEEPKPHIRTVPKFIVSKDSKYKFLRSGVFVGSLKKGEGEFVEISIYKLK</sequence>
<dbReference type="PANTHER" id="PTHR37315">
    <property type="entry name" value="UPF0311 PROTEIN BLR7842"/>
    <property type="match status" value="1"/>
</dbReference>
<evidence type="ECO:0000313" key="1">
    <source>
        <dbReference type="EMBL" id="MBF4692858.1"/>
    </source>
</evidence>